<evidence type="ECO:0000256" key="1">
    <source>
        <dbReference type="SAM" id="MobiDB-lite"/>
    </source>
</evidence>
<organism evidence="2 3">
    <name type="scientific">Dryococelus australis</name>
    <dbReference type="NCBI Taxonomy" id="614101"/>
    <lineage>
        <taxon>Eukaryota</taxon>
        <taxon>Metazoa</taxon>
        <taxon>Ecdysozoa</taxon>
        <taxon>Arthropoda</taxon>
        <taxon>Hexapoda</taxon>
        <taxon>Insecta</taxon>
        <taxon>Pterygota</taxon>
        <taxon>Neoptera</taxon>
        <taxon>Polyneoptera</taxon>
        <taxon>Phasmatodea</taxon>
        <taxon>Verophasmatodea</taxon>
        <taxon>Anareolatae</taxon>
        <taxon>Phasmatidae</taxon>
        <taxon>Eurycanthinae</taxon>
        <taxon>Dryococelus</taxon>
    </lineage>
</organism>
<sequence length="1014" mass="113768">MDSAGFASLNSDPIAKRQGNFTDSFGNKLDYNIFYEIEPRLVVHWLLLQFNIRPATLKTYWYVSLARHARTSGEENGESLYDSGGSTSASGPRVELELRERVVEFRATEERVAREMTSGREVCNCERADLRGTVGRVPACNAGGYGFESRLKEPRRCCRILSGPVKYDNCFSSRRQPMAIDKLPLGAYSVEVFRVLILFRKKITSSSDGFLSEKSRAGTVATHADPPRLPPIRQLPPAKLMSFLPEGENPTTCEPLCKPSGCRRGKAGSPTRDKIKSTNRNTEIVYGWKEHLRSNPMIPIKRCREHKINIKESECVNVDHFELSERDVTMDVYYVGSCTSMASCVASVRMRSRSYGLCATRPKTEFTRGFQTVDGRSIEPARTDEVKRGEYGAAPECKGEGNGRTTRKPVDQRHIVWHTIPTSDPATWRNEFALVGGDTPVPSALVFHCYSTFASFQLRNLDDKRRRKFLNSPRVFHLPVEYCWPTKTNRVRIPVGSLPGFSQVEIMPERRRSAAPYSPRFTLTGSQDFYVKGRAQSYSLSTPIEYFPIPGPMREKRGIERRRNAIAEKGGGGEILEENRRVASSDTIGRREWNPVRKRGNATDDTGMHIKCPHHHYARSTKLARKVFVEPYFLWDFKRGRERENAERDEETVQEGDPQVAVQASPHSGSPADDLLPVLLPAELRRRQAVLRLLLPRCDALRAFLHQDNPQAADRVQASRKGNWHLTPAEANKRMTLTRVYIGRIRQPLDGETCPGNRRRTRQMAPEREWKLTEGPLENVSTDCSVVSTTPFAFGREVAGECFWLPDIPPKLSPCTLERTAPRKLIKGIPSCVATGLATLRKHFPRPLFIRQCRHVSKVAVQRFQATAKGKSTLQQIQWKADRALVSHQDELGSILGEVAPGFSKVETYRTMSVVGGFTLIGSQDPDVKSRSNISAEIQRDMGKPASSSTMPTYERPGVTRPGIEPGSPRGSPVCPALPFRRCSILTSITLIGSQDLAVTCLHALFTHSAGNPR</sequence>
<proteinExistence type="predicted"/>
<evidence type="ECO:0000313" key="3">
    <source>
        <dbReference type="Proteomes" id="UP001159363"/>
    </source>
</evidence>
<protein>
    <submittedName>
        <fullName evidence="2">Uncharacterized protein</fullName>
    </submittedName>
</protein>
<feature type="region of interest" description="Disordered" evidence="1">
    <location>
        <begin position="645"/>
        <end position="673"/>
    </location>
</feature>
<evidence type="ECO:0000313" key="2">
    <source>
        <dbReference type="EMBL" id="KAJ8888070.1"/>
    </source>
</evidence>
<dbReference type="EMBL" id="JARBHB010000003">
    <property type="protein sequence ID" value="KAJ8888070.1"/>
    <property type="molecule type" value="Genomic_DNA"/>
</dbReference>
<name>A0ABQ9HVI1_9NEOP</name>
<dbReference type="Proteomes" id="UP001159363">
    <property type="component" value="Chromosome 3"/>
</dbReference>
<gene>
    <name evidence="2" type="ORF">PR048_007556</name>
</gene>
<accession>A0ABQ9HVI1</accession>
<keyword evidence="3" id="KW-1185">Reference proteome</keyword>
<comment type="caution">
    <text evidence="2">The sequence shown here is derived from an EMBL/GenBank/DDBJ whole genome shotgun (WGS) entry which is preliminary data.</text>
</comment>
<reference evidence="2 3" key="1">
    <citation type="submission" date="2023-02" db="EMBL/GenBank/DDBJ databases">
        <title>LHISI_Scaffold_Assembly.</title>
        <authorList>
            <person name="Stuart O.P."/>
            <person name="Cleave R."/>
            <person name="Magrath M.J.L."/>
            <person name="Mikheyev A.S."/>
        </authorList>
    </citation>
    <scope>NUCLEOTIDE SEQUENCE [LARGE SCALE GENOMIC DNA]</scope>
    <source>
        <strain evidence="2">Daus_M_001</strain>
        <tissue evidence="2">Leg muscle</tissue>
    </source>
</reference>
<feature type="region of interest" description="Disordered" evidence="1">
    <location>
        <begin position="940"/>
        <end position="972"/>
    </location>
</feature>